<dbReference type="PANTHER" id="PTHR11902:SF1">
    <property type="entry name" value="ENOLASE"/>
    <property type="match status" value="1"/>
</dbReference>
<evidence type="ECO:0000313" key="8">
    <source>
        <dbReference type="Proteomes" id="UP000237000"/>
    </source>
</evidence>
<dbReference type="SUPFAM" id="SSF51604">
    <property type="entry name" value="Enolase C-terminal domain-like"/>
    <property type="match status" value="1"/>
</dbReference>
<evidence type="ECO:0000256" key="3">
    <source>
        <dbReference type="ARBA" id="ARBA00012058"/>
    </source>
</evidence>
<keyword evidence="4" id="KW-0324">Glycolysis</keyword>
<dbReference type="InParanoid" id="A0A2P5FX60"/>
<evidence type="ECO:0000256" key="2">
    <source>
        <dbReference type="ARBA" id="ARBA00009604"/>
    </source>
</evidence>
<dbReference type="EMBL" id="JXTC01000005">
    <property type="protein sequence ID" value="POO02355.1"/>
    <property type="molecule type" value="Genomic_DNA"/>
</dbReference>
<reference evidence="8" key="1">
    <citation type="submission" date="2016-06" db="EMBL/GenBank/DDBJ databases">
        <title>Parallel loss of symbiosis genes in relatives of nitrogen-fixing non-legume Parasponia.</title>
        <authorList>
            <person name="Van Velzen R."/>
            <person name="Holmer R."/>
            <person name="Bu F."/>
            <person name="Rutten L."/>
            <person name="Van Zeijl A."/>
            <person name="Liu W."/>
            <person name="Santuari L."/>
            <person name="Cao Q."/>
            <person name="Sharma T."/>
            <person name="Shen D."/>
            <person name="Roswanjaya Y."/>
            <person name="Wardhani T."/>
            <person name="Kalhor M.S."/>
            <person name="Jansen J."/>
            <person name="Van den Hoogen J."/>
            <person name="Gungor B."/>
            <person name="Hartog M."/>
            <person name="Hontelez J."/>
            <person name="Verver J."/>
            <person name="Yang W.-C."/>
            <person name="Schijlen E."/>
            <person name="Repin R."/>
            <person name="Schilthuizen M."/>
            <person name="Schranz E."/>
            <person name="Heidstra R."/>
            <person name="Miyata K."/>
            <person name="Fedorova E."/>
            <person name="Kohlen W."/>
            <person name="Bisseling T."/>
            <person name="Smit S."/>
            <person name="Geurts R."/>
        </authorList>
    </citation>
    <scope>NUCLEOTIDE SEQUENCE [LARGE SCALE GENOMIC DNA]</scope>
    <source>
        <strain evidence="8">cv. RG33-2</strain>
    </source>
</reference>
<dbReference type="Pfam" id="PF00113">
    <property type="entry name" value="Enolase_C"/>
    <property type="match status" value="1"/>
</dbReference>
<dbReference type="PANTHER" id="PTHR11902">
    <property type="entry name" value="ENOLASE"/>
    <property type="match status" value="1"/>
</dbReference>
<dbReference type="UniPathway" id="UPA00109">
    <property type="reaction ID" value="UER00187"/>
</dbReference>
<dbReference type="GO" id="GO:0000287">
    <property type="term" value="F:magnesium ion binding"/>
    <property type="evidence" value="ECO:0007669"/>
    <property type="project" value="InterPro"/>
</dbReference>
<organism evidence="7 8">
    <name type="scientific">Trema orientale</name>
    <name type="common">Charcoal tree</name>
    <name type="synonym">Celtis orientalis</name>
    <dbReference type="NCBI Taxonomy" id="63057"/>
    <lineage>
        <taxon>Eukaryota</taxon>
        <taxon>Viridiplantae</taxon>
        <taxon>Streptophyta</taxon>
        <taxon>Embryophyta</taxon>
        <taxon>Tracheophyta</taxon>
        <taxon>Spermatophyta</taxon>
        <taxon>Magnoliopsida</taxon>
        <taxon>eudicotyledons</taxon>
        <taxon>Gunneridae</taxon>
        <taxon>Pentapetalae</taxon>
        <taxon>rosids</taxon>
        <taxon>fabids</taxon>
        <taxon>Rosales</taxon>
        <taxon>Cannabaceae</taxon>
        <taxon>Trema</taxon>
    </lineage>
</organism>
<gene>
    <name evidence="7" type="ORF">TorRG33x02_021390</name>
</gene>
<feature type="domain" description="Enolase C-terminal TIM barrel" evidence="6">
    <location>
        <begin position="3"/>
        <end position="91"/>
    </location>
</feature>
<name>A0A2P5FX60_TREOI</name>
<dbReference type="AlphaFoldDB" id="A0A2P5FX60"/>
<dbReference type="InterPro" id="IPR000941">
    <property type="entry name" value="Enolase"/>
</dbReference>
<dbReference type="GO" id="GO:0004634">
    <property type="term" value="F:phosphopyruvate hydratase activity"/>
    <property type="evidence" value="ECO:0007669"/>
    <property type="project" value="UniProtKB-EC"/>
</dbReference>
<dbReference type="InterPro" id="IPR036849">
    <property type="entry name" value="Enolase-like_C_sf"/>
</dbReference>
<dbReference type="Gene3D" id="3.20.20.120">
    <property type="entry name" value="Enolase-like C-terminal domain"/>
    <property type="match status" value="1"/>
</dbReference>
<evidence type="ECO:0000256" key="5">
    <source>
        <dbReference type="ARBA" id="ARBA00023239"/>
    </source>
</evidence>
<accession>A0A2P5FX60</accession>
<dbReference type="InterPro" id="IPR020810">
    <property type="entry name" value="Enolase_C"/>
</dbReference>
<dbReference type="STRING" id="63057.A0A2P5FX60"/>
<evidence type="ECO:0000256" key="1">
    <source>
        <dbReference type="ARBA" id="ARBA00005031"/>
    </source>
</evidence>
<evidence type="ECO:0000256" key="4">
    <source>
        <dbReference type="ARBA" id="ARBA00023152"/>
    </source>
</evidence>
<comment type="similarity">
    <text evidence="2">Belongs to the enolase family.</text>
</comment>
<dbReference type="Proteomes" id="UP000237000">
    <property type="component" value="Unassembled WGS sequence"/>
</dbReference>
<keyword evidence="5" id="KW-0456">Lyase</keyword>
<protein>
    <recommendedName>
        <fullName evidence="3">phosphopyruvate hydratase</fullName>
        <ecNumber evidence="3">4.2.1.11</ecNumber>
    </recommendedName>
</protein>
<dbReference type="OrthoDB" id="1739814at2759"/>
<proteinExistence type="inferred from homology"/>
<dbReference type="EC" id="4.2.1.11" evidence="3"/>
<comment type="pathway">
    <text evidence="1">Carbohydrate degradation; glycolysis; pyruvate from D-glyceraldehyde 3-phosphate: step 4/5.</text>
</comment>
<dbReference type="GO" id="GO:0006096">
    <property type="term" value="P:glycolytic process"/>
    <property type="evidence" value="ECO:0007669"/>
    <property type="project" value="UniProtKB-UniPathway"/>
</dbReference>
<comment type="caution">
    <text evidence="7">The sequence shown here is derived from an EMBL/GenBank/DDBJ whole genome shotgun (WGS) entry which is preliminary data.</text>
</comment>
<evidence type="ECO:0000259" key="6">
    <source>
        <dbReference type="Pfam" id="PF00113"/>
    </source>
</evidence>
<evidence type="ECO:0000313" key="7">
    <source>
        <dbReference type="EMBL" id="POO02355.1"/>
    </source>
</evidence>
<dbReference type="GO" id="GO:0000015">
    <property type="term" value="C:phosphopyruvate hydratase complex"/>
    <property type="evidence" value="ECO:0007669"/>
    <property type="project" value="InterPro"/>
</dbReference>
<sequence>MTCDYPVVPIGDPFHVDDLEHYSKPTNEIGKRVQTVGADLLVTHQPKDYGNFGWPQMHQAATITECIEALKLCKEAGWRVVVASHGGFGRQSLKAAAAVLFRRYFNILSIKLWYDTPIIQFVATHTNGLEKSRGSIDVQMLDQSPRCLMLSLRLLV</sequence>
<keyword evidence="8" id="KW-1185">Reference proteome</keyword>